<dbReference type="InterPro" id="IPR046945">
    <property type="entry name" value="RHMD-like"/>
</dbReference>
<dbReference type="SFLD" id="SFLDG00179">
    <property type="entry name" value="mandelate_racemase"/>
    <property type="match status" value="1"/>
</dbReference>
<dbReference type="PANTHER" id="PTHR13794:SF58">
    <property type="entry name" value="MITOCHONDRIAL ENOLASE SUPERFAMILY MEMBER 1"/>
    <property type="match status" value="1"/>
</dbReference>
<dbReference type="GO" id="GO:0016052">
    <property type="term" value="P:carbohydrate catabolic process"/>
    <property type="evidence" value="ECO:0007669"/>
    <property type="project" value="TreeGrafter"/>
</dbReference>
<protein>
    <submittedName>
        <fullName evidence="5">Mandelate racemase</fullName>
    </submittedName>
</protein>
<name>A0A6M8HZL4_9PROT</name>
<dbReference type="Pfam" id="PF13378">
    <property type="entry name" value="MR_MLE_C"/>
    <property type="match status" value="1"/>
</dbReference>
<keyword evidence="2" id="KW-0479">Metal-binding</keyword>
<dbReference type="SUPFAM" id="SSF54826">
    <property type="entry name" value="Enolase N-terminal domain-like"/>
    <property type="match status" value="1"/>
</dbReference>
<dbReference type="SFLD" id="SFLDS00001">
    <property type="entry name" value="Enolase"/>
    <property type="match status" value="1"/>
</dbReference>
<dbReference type="RefSeq" id="WP_171837203.1">
    <property type="nucleotide sequence ID" value="NZ_CP053713.1"/>
</dbReference>
<organism evidence="5 6">
    <name type="scientific">Lichenicola cladoniae</name>
    <dbReference type="NCBI Taxonomy" id="1484109"/>
    <lineage>
        <taxon>Bacteria</taxon>
        <taxon>Pseudomonadati</taxon>
        <taxon>Pseudomonadota</taxon>
        <taxon>Alphaproteobacteria</taxon>
        <taxon>Acetobacterales</taxon>
        <taxon>Acetobacteraceae</taxon>
        <taxon>Lichenicola</taxon>
    </lineage>
</organism>
<feature type="domain" description="Mandelate racemase/muconate lactonizing enzyme C-terminal" evidence="4">
    <location>
        <begin position="141"/>
        <end position="238"/>
    </location>
</feature>
<dbReference type="CDD" id="cd03328">
    <property type="entry name" value="MR_like_3"/>
    <property type="match status" value="1"/>
</dbReference>
<dbReference type="EMBL" id="CP053713">
    <property type="protein sequence ID" value="QKE93973.1"/>
    <property type="molecule type" value="Genomic_DNA"/>
</dbReference>
<evidence type="ECO:0000256" key="1">
    <source>
        <dbReference type="ARBA" id="ARBA00001946"/>
    </source>
</evidence>
<reference evidence="5 6" key="1">
    <citation type="journal article" date="2014" name="World J. Microbiol. Biotechnol.">
        <title>Biodiversity and physiological characteristics of Antarctic and Arctic lichens-associated bacteria.</title>
        <authorList>
            <person name="Lee Y.M."/>
            <person name="Kim E.H."/>
            <person name="Lee H.K."/>
            <person name="Hong S.G."/>
        </authorList>
    </citation>
    <scope>NUCLEOTIDE SEQUENCE [LARGE SCALE GENOMIC DNA]</scope>
    <source>
        <strain evidence="5 6">PAMC 26569</strain>
        <plasmid evidence="5">unnamed6</plasmid>
    </source>
</reference>
<dbReference type="Gene3D" id="3.20.20.120">
    <property type="entry name" value="Enolase-like C-terminal domain"/>
    <property type="match status" value="1"/>
</dbReference>
<dbReference type="Gene3D" id="3.30.390.10">
    <property type="entry name" value="Enolase-like, N-terminal domain"/>
    <property type="match status" value="1"/>
</dbReference>
<dbReference type="AlphaFoldDB" id="A0A6M8HZL4"/>
<sequence>MLPIGVVRAQAFAIPTDGPEADGTASWDSTTLVVVHAQAGDWEGIGYSYADLSVAALVNSKLASVIVGNDASDPPRALRLMQVVVRNLGRDGIAACAISAVDTASWDLKAKLLDVPLAHLLGQYRNAVPIYGSGGFTNYDDGRLAEQLARWVEHDGCRWVKMKVGMHPERDPERVSQAKAAIGPATLFVDANNAYGVKQAIEFARRFLDEQDVRWFEEPVSSDDLVGLRRVRDQVSAAIEIAAGEYGYEPTYFRRMLEAGAVDVLQADATRCGGVTGFMLAASLPEAFHVDISAHCALALHRHLGTAAPRFQHCEWFHDHVRIERMLFDGAPVPHDGAIMPDPERPGFGLVFKRQDAERFAVCTGS</sequence>
<dbReference type="GO" id="GO:0000287">
    <property type="term" value="F:magnesium ion binding"/>
    <property type="evidence" value="ECO:0007669"/>
    <property type="project" value="TreeGrafter"/>
</dbReference>
<evidence type="ECO:0000256" key="2">
    <source>
        <dbReference type="ARBA" id="ARBA00022723"/>
    </source>
</evidence>
<keyword evidence="6" id="KW-1185">Reference proteome</keyword>
<dbReference type="InterPro" id="IPR013341">
    <property type="entry name" value="Mandelate_racemase_N_dom"/>
</dbReference>
<evidence type="ECO:0000259" key="4">
    <source>
        <dbReference type="SMART" id="SM00922"/>
    </source>
</evidence>
<keyword evidence="5" id="KW-0614">Plasmid</keyword>
<dbReference type="InterPro" id="IPR036849">
    <property type="entry name" value="Enolase-like_C_sf"/>
</dbReference>
<evidence type="ECO:0000313" key="5">
    <source>
        <dbReference type="EMBL" id="QKE93973.1"/>
    </source>
</evidence>
<dbReference type="GO" id="GO:0016836">
    <property type="term" value="F:hydro-lyase activity"/>
    <property type="evidence" value="ECO:0007669"/>
    <property type="project" value="TreeGrafter"/>
</dbReference>
<keyword evidence="3" id="KW-0460">Magnesium</keyword>
<comment type="cofactor">
    <cofactor evidence="1">
        <name>Mg(2+)</name>
        <dbReference type="ChEBI" id="CHEBI:18420"/>
    </cofactor>
</comment>
<dbReference type="KEGG" id="lck:HN018_28040"/>
<dbReference type="InterPro" id="IPR013342">
    <property type="entry name" value="Mandelate_racemase_C"/>
</dbReference>
<dbReference type="SMART" id="SM00922">
    <property type="entry name" value="MR_MLE"/>
    <property type="match status" value="1"/>
</dbReference>
<geneLocation type="plasmid" evidence="5 6">
    <name>unnamed6</name>
</geneLocation>
<dbReference type="InterPro" id="IPR029017">
    <property type="entry name" value="Enolase-like_N"/>
</dbReference>
<proteinExistence type="predicted"/>
<evidence type="ECO:0000313" key="6">
    <source>
        <dbReference type="Proteomes" id="UP000500767"/>
    </source>
</evidence>
<dbReference type="Proteomes" id="UP000500767">
    <property type="component" value="Plasmid unnamed6"/>
</dbReference>
<dbReference type="Pfam" id="PF02746">
    <property type="entry name" value="MR_MLE_N"/>
    <property type="match status" value="1"/>
</dbReference>
<dbReference type="PANTHER" id="PTHR13794">
    <property type="entry name" value="ENOLASE SUPERFAMILY, MANDELATE RACEMASE"/>
    <property type="match status" value="1"/>
</dbReference>
<evidence type="ECO:0000256" key="3">
    <source>
        <dbReference type="ARBA" id="ARBA00022842"/>
    </source>
</evidence>
<dbReference type="SUPFAM" id="SSF51604">
    <property type="entry name" value="Enolase C-terminal domain-like"/>
    <property type="match status" value="1"/>
</dbReference>
<gene>
    <name evidence="5" type="ORF">HN018_28040</name>
</gene>
<accession>A0A6M8HZL4</accession>
<dbReference type="InterPro" id="IPR029065">
    <property type="entry name" value="Enolase_C-like"/>
</dbReference>